<dbReference type="Pfam" id="PF13649">
    <property type="entry name" value="Methyltransf_25"/>
    <property type="match status" value="1"/>
</dbReference>
<dbReference type="SUPFAM" id="SSF53335">
    <property type="entry name" value="S-adenosyl-L-methionine-dependent methyltransferases"/>
    <property type="match status" value="1"/>
</dbReference>
<dbReference type="Gene3D" id="3.40.50.150">
    <property type="entry name" value="Vaccinia Virus protein VP39"/>
    <property type="match status" value="1"/>
</dbReference>
<accession>A0A3S8U915</accession>
<dbReference type="KEGG" id="taw:EI545_15505"/>
<dbReference type="Proteomes" id="UP000282002">
    <property type="component" value="Chromosome"/>
</dbReference>
<evidence type="ECO:0000313" key="2">
    <source>
        <dbReference type="EMBL" id="AZL60111.1"/>
    </source>
</evidence>
<dbReference type="CDD" id="cd02440">
    <property type="entry name" value="AdoMet_MTases"/>
    <property type="match status" value="1"/>
</dbReference>
<keyword evidence="2" id="KW-0808">Transferase</keyword>
<dbReference type="RefSeq" id="WP_125326306.1">
    <property type="nucleotide sequence ID" value="NZ_CP034328.1"/>
</dbReference>
<protein>
    <submittedName>
        <fullName evidence="2">Methyltransferase domain-containing protein</fullName>
    </submittedName>
</protein>
<dbReference type="GO" id="GO:0008168">
    <property type="term" value="F:methyltransferase activity"/>
    <property type="evidence" value="ECO:0007669"/>
    <property type="project" value="UniProtKB-KW"/>
</dbReference>
<dbReference type="GO" id="GO:0032259">
    <property type="term" value="P:methylation"/>
    <property type="evidence" value="ECO:0007669"/>
    <property type="project" value="UniProtKB-KW"/>
</dbReference>
<proteinExistence type="predicted"/>
<evidence type="ECO:0000259" key="1">
    <source>
        <dbReference type="Pfam" id="PF13649"/>
    </source>
</evidence>
<keyword evidence="3" id="KW-1185">Reference proteome</keyword>
<keyword evidence="2" id="KW-0489">Methyltransferase</keyword>
<reference evidence="2 3" key="1">
    <citation type="submission" date="2018-12" db="EMBL/GenBank/DDBJ databases">
        <title>Complete genome sequencing of Tabrizicola sp. K13M18.</title>
        <authorList>
            <person name="Bae J.-W."/>
        </authorList>
    </citation>
    <scope>NUCLEOTIDE SEQUENCE [LARGE SCALE GENOMIC DNA]</scope>
    <source>
        <strain evidence="2 3">K13M18</strain>
    </source>
</reference>
<evidence type="ECO:0000313" key="3">
    <source>
        <dbReference type="Proteomes" id="UP000282002"/>
    </source>
</evidence>
<dbReference type="InterPro" id="IPR041698">
    <property type="entry name" value="Methyltransf_25"/>
</dbReference>
<dbReference type="AlphaFoldDB" id="A0A3S8U915"/>
<dbReference type="EMBL" id="CP034328">
    <property type="protein sequence ID" value="AZL60111.1"/>
    <property type="molecule type" value="Genomic_DNA"/>
</dbReference>
<dbReference type="OrthoDB" id="9811589at2"/>
<dbReference type="InterPro" id="IPR029063">
    <property type="entry name" value="SAM-dependent_MTases_sf"/>
</dbReference>
<gene>
    <name evidence="2" type="ORF">EI545_15505</name>
</gene>
<sequence>MMAEKIDTRAVGLDVGLAFIRWLTGAENLHYGLWTGLEVSAGNLRSAQDAYTVKLFGYLPAGPLRILDIGGGAGETAKKLLALGHSVEIVVPSAFLAERCRRNAPGAVVHECMLEDFAGTGPYDLCLFSESFQYIPLAESLPKCARLLAPGGTVLIADCFRTEAYQGRQKHGPQPGGGHGLARFRTTLEGSPFAVLAEEDITDAVAPSIDLEQQLFNVIGHGVTRVSDEIRDKRPTAHWTLARFIGMFLSKTRRANLMRRLTGTDRNAEAFRRFNRYMIFKLGPKA</sequence>
<organism evidence="2 3">
    <name type="scientific">Tabrizicola piscis</name>
    <dbReference type="NCBI Taxonomy" id="2494374"/>
    <lineage>
        <taxon>Bacteria</taxon>
        <taxon>Pseudomonadati</taxon>
        <taxon>Pseudomonadota</taxon>
        <taxon>Alphaproteobacteria</taxon>
        <taxon>Rhodobacterales</taxon>
        <taxon>Paracoccaceae</taxon>
        <taxon>Tabrizicola</taxon>
    </lineage>
</organism>
<feature type="domain" description="Methyltransferase" evidence="1">
    <location>
        <begin position="66"/>
        <end position="152"/>
    </location>
</feature>
<name>A0A3S8U915_9RHOB</name>